<evidence type="ECO:0000256" key="2">
    <source>
        <dbReference type="ARBA" id="ARBA00006464"/>
    </source>
</evidence>
<proteinExistence type="inferred from homology"/>
<comment type="subcellular location">
    <subcellularLocation>
        <location evidence="1">Membrane</location>
        <topology evidence="1">Multi-pass membrane protein</topology>
    </subcellularLocation>
</comment>
<dbReference type="SUPFAM" id="SSF53335">
    <property type="entry name" value="S-adenosyl-L-methionine-dependent methyltransferases"/>
    <property type="match status" value="1"/>
</dbReference>
<feature type="transmembrane region" description="Helical" evidence="7">
    <location>
        <begin position="113"/>
        <end position="132"/>
    </location>
</feature>
<dbReference type="InterPro" id="IPR017473">
    <property type="entry name" value="Undecaprenyl-P_gluc_Ptfrase"/>
</dbReference>
<gene>
    <name evidence="9" type="ORF">BAZO_14684</name>
</gene>
<comment type="caution">
    <text evidence="9">The sequence shown here is derived from an EMBL/GenBank/DDBJ whole genome shotgun (WGS) entry which is preliminary data.</text>
</comment>
<dbReference type="PATRIC" id="fig|1131731.3.peg.3007"/>
<keyword evidence="10" id="KW-1185">Reference proteome</keyword>
<feature type="domain" description="Bacterial sugar transferase" evidence="8">
    <location>
        <begin position="282"/>
        <end position="461"/>
    </location>
</feature>
<organism evidence="9 10">
    <name type="scientific">Schinkia azotoformans LMG 9581</name>
    <dbReference type="NCBI Taxonomy" id="1131731"/>
    <lineage>
        <taxon>Bacteria</taxon>
        <taxon>Bacillati</taxon>
        <taxon>Bacillota</taxon>
        <taxon>Bacilli</taxon>
        <taxon>Bacillales</taxon>
        <taxon>Bacillaceae</taxon>
        <taxon>Calidifontibacillus/Schinkia group</taxon>
        <taxon>Schinkia</taxon>
    </lineage>
</organism>
<dbReference type="Pfam" id="PF13727">
    <property type="entry name" value="CoA_binding_3"/>
    <property type="match status" value="1"/>
</dbReference>
<dbReference type="Gene3D" id="3.40.50.720">
    <property type="entry name" value="NAD(P)-binding Rossmann-like Domain"/>
    <property type="match status" value="1"/>
</dbReference>
<feature type="transmembrane region" description="Helical" evidence="7">
    <location>
        <begin position="287"/>
        <end position="308"/>
    </location>
</feature>
<feature type="transmembrane region" description="Helical" evidence="7">
    <location>
        <begin position="83"/>
        <end position="107"/>
    </location>
</feature>
<protein>
    <submittedName>
        <fullName evidence="9">Undecaprenyl-phosphate glucose phosphotransferase</fullName>
    </submittedName>
</protein>
<feature type="transmembrane region" description="Helical" evidence="7">
    <location>
        <begin position="51"/>
        <end position="71"/>
    </location>
</feature>
<evidence type="ECO:0000313" key="9">
    <source>
        <dbReference type="EMBL" id="EKN64173.1"/>
    </source>
</evidence>
<feature type="transmembrane region" description="Helical" evidence="7">
    <location>
        <begin position="12"/>
        <end position="31"/>
    </location>
</feature>
<dbReference type="NCBIfam" id="TIGR03025">
    <property type="entry name" value="EPS_sugtrans"/>
    <property type="match status" value="1"/>
</dbReference>
<dbReference type="PANTHER" id="PTHR30576:SF0">
    <property type="entry name" value="UNDECAPRENYL-PHOSPHATE N-ACETYLGALACTOSAMINYL 1-PHOSPHATE TRANSFERASE-RELATED"/>
    <property type="match status" value="1"/>
</dbReference>
<evidence type="ECO:0000256" key="6">
    <source>
        <dbReference type="ARBA" id="ARBA00023136"/>
    </source>
</evidence>
<dbReference type="GO" id="GO:0016020">
    <property type="term" value="C:membrane"/>
    <property type="evidence" value="ECO:0007669"/>
    <property type="project" value="UniProtKB-SubCell"/>
</dbReference>
<evidence type="ECO:0000256" key="7">
    <source>
        <dbReference type="SAM" id="Phobius"/>
    </source>
</evidence>
<dbReference type="GO" id="GO:0016780">
    <property type="term" value="F:phosphotransferase activity, for other substituted phosphate groups"/>
    <property type="evidence" value="ECO:0007669"/>
    <property type="project" value="TreeGrafter"/>
</dbReference>
<sequence length="469" mass="55208">MIRGNEKFIIKIFNCCDFIAIQIAFLCTWWLKFMAFNVGDRGHISFEIYLFWSIVYGIFSVFVSYFMTLYSSQSRRLSFLKEFSTIFKVHFVSIVCLQSFLFVFRVIDFSRSFLFLYFINIILVVTLYRFLLKLTLKYFRARGYNKRFILIIGAGELAIKYYHQVRNHPQIGLEVIGFLDDFKQEHEKDHRGMTEIIGKINDLSLILEERIVDEVVVALPLHAYEKYEYIVQICEKNGVRLFIIPGLHTIFPARPHVEMLGDIPLVTIRDIPLDELRNSILKRLFDILFSIFAIVGTFPLMAIIAVIIKLTSRGPLIFKQERIGKNRRPFMMYKFRSMKQQTSEASNTEWTTKDDPRKTKFGAFLRKTSLDELPQFFNVLKGDMSIVGPRPERPYFVEQFKEQIPKYMVKHHVRPGITGWAQVNGLRGDTSISKRIIYDIFYIENWTFVFDLKIIIKTFINGLISKNAY</sequence>
<evidence type="ECO:0000256" key="3">
    <source>
        <dbReference type="ARBA" id="ARBA00022679"/>
    </source>
</evidence>
<evidence type="ECO:0000256" key="4">
    <source>
        <dbReference type="ARBA" id="ARBA00022692"/>
    </source>
</evidence>
<dbReference type="STRING" id="1131731.BAZO_14684"/>
<dbReference type="AlphaFoldDB" id="K6D7W2"/>
<dbReference type="InterPro" id="IPR003362">
    <property type="entry name" value="Bact_transf"/>
</dbReference>
<dbReference type="InterPro" id="IPR029063">
    <property type="entry name" value="SAM-dependent_MTases_sf"/>
</dbReference>
<dbReference type="EMBL" id="AJLR01000122">
    <property type="protein sequence ID" value="EKN64173.1"/>
    <property type="molecule type" value="Genomic_DNA"/>
</dbReference>
<keyword evidence="4 7" id="KW-0812">Transmembrane</keyword>
<evidence type="ECO:0000259" key="8">
    <source>
        <dbReference type="Pfam" id="PF02397"/>
    </source>
</evidence>
<comment type="similarity">
    <text evidence="2">Belongs to the bacterial sugar transferase family.</text>
</comment>
<evidence type="ECO:0000256" key="1">
    <source>
        <dbReference type="ARBA" id="ARBA00004141"/>
    </source>
</evidence>
<keyword evidence="5 7" id="KW-1133">Transmembrane helix</keyword>
<dbReference type="GeneID" id="89470428"/>
<evidence type="ECO:0000256" key="5">
    <source>
        <dbReference type="ARBA" id="ARBA00022989"/>
    </source>
</evidence>
<dbReference type="PANTHER" id="PTHR30576">
    <property type="entry name" value="COLANIC BIOSYNTHESIS UDP-GLUCOSE LIPID CARRIER TRANSFERASE"/>
    <property type="match status" value="1"/>
</dbReference>
<dbReference type="Proteomes" id="UP000006315">
    <property type="component" value="Unassembled WGS sequence"/>
</dbReference>
<dbReference type="Pfam" id="PF02397">
    <property type="entry name" value="Bac_transf"/>
    <property type="match status" value="1"/>
</dbReference>
<dbReference type="NCBIfam" id="TIGR03023">
    <property type="entry name" value="WcaJ_sugtrans"/>
    <property type="match status" value="1"/>
</dbReference>
<dbReference type="InterPro" id="IPR017475">
    <property type="entry name" value="EPS_sugar_tfrase"/>
</dbReference>
<keyword evidence="3 9" id="KW-0808">Transferase</keyword>
<accession>K6D7W2</accession>
<name>K6D7W2_SCHAZ</name>
<reference evidence="9 10" key="1">
    <citation type="journal article" date="2012" name="Front. Microbiol.">
        <title>Redundancy and modularity in membrane-associated dissimilatory nitrate reduction in Bacillus.</title>
        <authorList>
            <person name="Heylen K."/>
            <person name="Keltjens J."/>
        </authorList>
    </citation>
    <scope>NUCLEOTIDE SEQUENCE [LARGE SCALE GENOMIC DNA]</scope>
    <source>
        <strain evidence="9 10">LMG 9581</strain>
    </source>
</reference>
<keyword evidence="6 7" id="KW-0472">Membrane</keyword>
<evidence type="ECO:0000313" key="10">
    <source>
        <dbReference type="Proteomes" id="UP000006315"/>
    </source>
</evidence>
<dbReference type="RefSeq" id="WP_003332347.1">
    <property type="nucleotide sequence ID" value="NZ_AJLR01000122.1"/>
</dbReference>